<dbReference type="Gene3D" id="3.40.390.10">
    <property type="entry name" value="Collagenase (Catalytic Domain)"/>
    <property type="match status" value="3"/>
</dbReference>
<evidence type="ECO:0000256" key="1">
    <source>
        <dbReference type="ARBA" id="ARBA00007357"/>
    </source>
</evidence>
<feature type="region of interest" description="Disordered" evidence="2">
    <location>
        <begin position="1"/>
        <end position="21"/>
    </location>
</feature>
<comment type="similarity">
    <text evidence="1">Belongs to the peptidase M13 family.</text>
</comment>
<evidence type="ECO:0000256" key="2">
    <source>
        <dbReference type="SAM" id="MobiDB-lite"/>
    </source>
</evidence>
<evidence type="ECO:0000259" key="3">
    <source>
        <dbReference type="Pfam" id="PF05649"/>
    </source>
</evidence>
<proteinExistence type="inferred from homology"/>
<dbReference type="CDD" id="cd08662">
    <property type="entry name" value="M13"/>
    <property type="match status" value="1"/>
</dbReference>
<dbReference type="SUPFAM" id="SSF55486">
    <property type="entry name" value="Metalloproteases ('zincins'), catalytic domain"/>
    <property type="match status" value="2"/>
</dbReference>
<feature type="compositionally biased region" description="Basic and acidic residues" evidence="2">
    <location>
        <begin position="1"/>
        <end position="13"/>
    </location>
</feature>
<dbReference type="Gene3D" id="1.10.1380.10">
    <property type="entry name" value="Neutral endopeptidase , domain2"/>
    <property type="match status" value="3"/>
</dbReference>
<keyword evidence="4" id="KW-1185">Reference proteome</keyword>
<name>A0ABM1DPA2_PRICU</name>
<evidence type="ECO:0000313" key="5">
    <source>
        <dbReference type="RefSeq" id="XP_014661773.1"/>
    </source>
</evidence>
<accession>A0ABM1DPA2</accession>
<evidence type="ECO:0000313" key="4">
    <source>
        <dbReference type="Proteomes" id="UP000695022"/>
    </source>
</evidence>
<dbReference type="RefSeq" id="XP_014661773.1">
    <property type="nucleotide sequence ID" value="XM_014806287.1"/>
</dbReference>
<dbReference type="InterPro" id="IPR000718">
    <property type="entry name" value="Peptidase_M13"/>
</dbReference>
<dbReference type="PROSITE" id="PS51885">
    <property type="entry name" value="NEPRILYSIN"/>
    <property type="match status" value="1"/>
</dbReference>
<dbReference type="Proteomes" id="UP000695022">
    <property type="component" value="Unplaced"/>
</dbReference>
<protein>
    <submittedName>
        <fullName evidence="5">Membrane metallo-endopeptidase-like 1</fullName>
    </submittedName>
</protein>
<dbReference type="PANTHER" id="PTHR11733">
    <property type="entry name" value="ZINC METALLOPROTEASE FAMILY M13 NEPRILYSIN-RELATED"/>
    <property type="match status" value="1"/>
</dbReference>
<sequence length="500" mass="57182">MERGGDNYREKGKGGKSHGQKADQLLRNMDPMQDPCENFYEYACGGWLKDNIIPEEDFIYSTFSGLKLQLEKDLKTNRLLTFINPDVDPCSDFYEYVCGGWSRTTVIPDDLTSHSLIVEMSEQNTLKVLKAELEEENDHWSNSTDMSRDMYAACMDTDAINAKQEAPLVDFMAMFGGWPMVTPDWNESAFDPFAVLGKLRNVGFEILLLMNVMPDSYNSSINILYLDQPTLGLSARDYYLKPENDKYVQAYRVYMRTSAMLLNTAAIDEAAISKAVDDVIAFETRIAEIDWDTYLAHALPADLKLEPQEKIILKQPEFFKAFNEMLIQGVSAEVKANYVMWRVVQSTAWNLDKRFRDAAFEYNMVVSGVQSPKARWRDCVTVVQSKLGMAVGYIYIKAVFPEAYKAEAEKMISYIRSAFKEIVEELDWMTDPTKKVSQEKVDAIVEHIGYPDYITDPVTLDAEYEGLSVSGDHFDNIIKYSQWSSLLYMTQLRKPVDESK</sequence>
<dbReference type="InterPro" id="IPR008753">
    <property type="entry name" value="Peptidase_M13_N"/>
</dbReference>
<gene>
    <name evidence="5" type="primary">LOC106804898</name>
</gene>
<feature type="domain" description="Peptidase M13 N-terminal" evidence="3">
    <location>
        <begin position="35"/>
        <end position="75"/>
    </location>
</feature>
<dbReference type="InterPro" id="IPR042089">
    <property type="entry name" value="Peptidase_M13_dom_2"/>
</dbReference>
<feature type="domain" description="Peptidase M13 N-terminal" evidence="3">
    <location>
        <begin position="89"/>
        <end position="289"/>
    </location>
</feature>
<reference evidence="5" key="1">
    <citation type="submission" date="2025-08" db="UniProtKB">
        <authorList>
            <consortium name="RefSeq"/>
        </authorList>
    </citation>
    <scope>IDENTIFICATION</scope>
</reference>
<dbReference type="InterPro" id="IPR024079">
    <property type="entry name" value="MetalloPept_cat_dom_sf"/>
</dbReference>
<organism evidence="4 5">
    <name type="scientific">Priapulus caudatus</name>
    <name type="common">Priapulid worm</name>
    <dbReference type="NCBI Taxonomy" id="37621"/>
    <lineage>
        <taxon>Eukaryota</taxon>
        <taxon>Metazoa</taxon>
        <taxon>Ecdysozoa</taxon>
        <taxon>Scalidophora</taxon>
        <taxon>Priapulida</taxon>
        <taxon>Priapulimorpha</taxon>
        <taxon>Priapulimorphida</taxon>
        <taxon>Priapulidae</taxon>
        <taxon>Priapulus</taxon>
    </lineage>
</organism>
<dbReference type="Pfam" id="PF05649">
    <property type="entry name" value="Peptidase_M13_N"/>
    <property type="match status" value="2"/>
</dbReference>
<dbReference type="GeneID" id="106804898"/>
<dbReference type="PANTHER" id="PTHR11733:SF237">
    <property type="entry name" value="NEPRILYSIN-LIKE 4"/>
    <property type="match status" value="1"/>
</dbReference>